<name>A0A0G1K5U8_9BACT</name>
<dbReference type="Proteomes" id="UP000034051">
    <property type="component" value="Unassembled WGS sequence"/>
</dbReference>
<dbReference type="Pfam" id="PF13458">
    <property type="entry name" value="Peripla_BP_6"/>
    <property type="match status" value="1"/>
</dbReference>
<evidence type="ECO:0000256" key="1">
    <source>
        <dbReference type="ARBA" id="ARBA00010062"/>
    </source>
</evidence>
<evidence type="ECO:0000256" key="2">
    <source>
        <dbReference type="ARBA" id="ARBA00022729"/>
    </source>
</evidence>
<dbReference type="InterPro" id="IPR028082">
    <property type="entry name" value="Peripla_BP_I"/>
</dbReference>
<dbReference type="CDD" id="cd19984">
    <property type="entry name" value="PBP1_ABC_ligand_binding-like"/>
    <property type="match status" value="1"/>
</dbReference>
<dbReference type="EMBL" id="LCHW01000002">
    <property type="protein sequence ID" value="KKT43194.1"/>
    <property type="molecule type" value="Genomic_DNA"/>
</dbReference>
<protein>
    <submittedName>
        <fullName evidence="5">Extracellular ligand-binding receptor</fullName>
    </submittedName>
</protein>
<keyword evidence="3" id="KW-0812">Transmembrane</keyword>
<feature type="domain" description="Leucine-binding protein" evidence="4">
    <location>
        <begin position="33"/>
        <end position="362"/>
    </location>
</feature>
<evidence type="ECO:0000259" key="4">
    <source>
        <dbReference type="Pfam" id="PF13458"/>
    </source>
</evidence>
<sequence length="369" mass="40189">MDKKRKNILRVGVIIIIVIVGLYVFVQKGVVGEVSIGVILPSTGKAANIAEDVRNGLEMAKGELTGGKKIKLVYQDDGCDPKKAISAYQFLHEVEKVNIVIGPLCSTAALVVAPLAQKDGVVMITPASATDKLSSIGDFIFRNHTHDKAELEAIAPYIKERYKKIAVIYDKTNDAYVEYDTFFKTNLGESNVVSVPVTGGMGDYKTDLLKIKAQLKDIDAVFVGVLSKDAVTLVNEMNQLGIKKQILGSKLLGTSDFVNGVGVETAEGIVYMEADYDKNTEPNFWNKYNEKFGKIPPTWVPQAYDTVKILDLAIASCGSDKSVCIKDYLHNLKDYPGAAGKLTFAANGDAIKKIAIKQVQNGQFIKISE</sequence>
<dbReference type="AlphaFoldDB" id="A0A0G1K5U8"/>
<comment type="similarity">
    <text evidence="1">Belongs to the leucine-binding protein family.</text>
</comment>
<keyword evidence="3" id="KW-0472">Membrane</keyword>
<evidence type="ECO:0000313" key="5">
    <source>
        <dbReference type="EMBL" id="KKT43194.1"/>
    </source>
</evidence>
<evidence type="ECO:0000256" key="3">
    <source>
        <dbReference type="SAM" id="Phobius"/>
    </source>
</evidence>
<keyword evidence="2" id="KW-0732">Signal</keyword>
<dbReference type="Gene3D" id="3.40.50.2300">
    <property type="match status" value="2"/>
</dbReference>
<feature type="transmembrane region" description="Helical" evidence="3">
    <location>
        <begin position="7"/>
        <end position="26"/>
    </location>
</feature>
<proteinExistence type="inferred from homology"/>
<dbReference type="SUPFAM" id="SSF53822">
    <property type="entry name" value="Periplasmic binding protein-like I"/>
    <property type="match status" value="1"/>
</dbReference>
<accession>A0A0G1K5U8</accession>
<dbReference type="PANTHER" id="PTHR30483">
    <property type="entry name" value="LEUCINE-SPECIFIC-BINDING PROTEIN"/>
    <property type="match status" value="1"/>
</dbReference>
<keyword evidence="5" id="KW-0675">Receptor</keyword>
<reference evidence="5 6" key="1">
    <citation type="journal article" date="2015" name="Nature">
        <title>rRNA introns, odd ribosomes, and small enigmatic genomes across a large radiation of phyla.</title>
        <authorList>
            <person name="Brown C.T."/>
            <person name="Hug L.A."/>
            <person name="Thomas B.C."/>
            <person name="Sharon I."/>
            <person name="Castelle C.J."/>
            <person name="Singh A."/>
            <person name="Wilkins M.J."/>
            <person name="Williams K.H."/>
            <person name="Banfield J.F."/>
        </authorList>
    </citation>
    <scope>NUCLEOTIDE SEQUENCE [LARGE SCALE GENOMIC DNA]</scope>
</reference>
<dbReference type="PANTHER" id="PTHR30483:SF6">
    <property type="entry name" value="PERIPLASMIC BINDING PROTEIN OF ABC TRANSPORTER FOR NATURAL AMINO ACIDS"/>
    <property type="match status" value="1"/>
</dbReference>
<dbReference type="InterPro" id="IPR051010">
    <property type="entry name" value="BCAA_transport"/>
</dbReference>
<comment type="caution">
    <text evidence="5">The sequence shown here is derived from an EMBL/GenBank/DDBJ whole genome shotgun (WGS) entry which is preliminary data.</text>
</comment>
<evidence type="ECO:0000313" key="6">
    <source>
        <dbReference type="Proteomes" id="UP000034051"/>
    </source>
</evidence>
<organism evidence="5 6">
    <name type="scientific">Candidatus Wolfebacteria bacterium GW2011_GWE2_44_13</name>
    <dbReference type="NCBI Taxonomy" id="1619017"/>
    <lineage>
        <taxon>Bacteria</taxon>
        <taxon>Candidatus Wolfeibacteriota</taxon>
    </lineage>
</organism>
<gene>
    <name evidence="5" type="ORF">UW32_C0002G0055</name>
</gene>
<keyword evidence="3" id="KW-1133">Transmembrane helix</keyword>
<dbReference type="InterPro" id="IPR028081">
    <property type="entry name" value="Leu-bd"/>
</dbReference>